<comment type="similarity">
    <text evidence="1">Belongs to the HupJ family.</text>
</comment>
<gene>
    <name evidence="2" type="primary">hybE</name>
    <name evidence="2" type="ORF">PGX00_00910</name>
</gene>
<protein>
    <submittedName>
        <fullName evidence="2">[NiFe]-hydrogenase assembly chaperone HybE</fullName>
    </submittedName>
</protein>
<accession>A0ABT4YLH7</accession>
<keyword evidence="3" id="KW-1185">Reference proteome</keyword>
<name>A0ABT4YLH7_9VIBR</name>
<dbReference type="RefSeq" id="WP_272132080.1">
    <property type="nucleotide sequence ID" value="NZ_JAQLOI010000001.1"/>
</dbReference>
<dbReference type="NCBIfam" id="TIGR03993">
    <property type="entry name" value="hydrog_HybE"/>
    <property type="match status" value="1"/>
</dbReference>
<dbReference type="InterPro" id="IPR038530">
    <property type="entry name" value="NiFe-hyd_HybE_sf"/>
</dbReference>
<comment type="caution">
    <text evidence="2">The sequence shown here is derived from an EMBL/GenBank/DDBJ whole genome shotgun (WGS) entry which is preliminary data.</text>
</comment>
<dbReference type="Proteomes" id="UP001210678">
    <property type="component" value="Unassembled WGS sequence"/>
</dbReference>
<reference evidence="2 3" key="1">
    <citation type="submission" date="2023-01" db="EMBL/GenBank/DDBJ databases">
        <title>Vibrio sp. KJ40-1 sp.nov, isolated from marine algae.</title>
        <authorList>
            <person name="Butt M."/>
            <person name="Kim J.M.J."/>
            <person name="Jeon C.O.C."/>
        </authorList>
    </citation>
    <scope>NUCLEOTIDE SEQUENCE [LARGE SCALE GENOMIC DNA]</scope>
    <source>
        <strain evidence="2 3">KJ40-1</strain>
    </source>
</reference>
<proteinExistence type="inferred from homology"/>
<dbReference type="Pfam" id="PF11939">
    <property type="entry name" value="NiFe-hyd_HybE"/>
    <property type="match status" value="1"/>
</dbReference>
<evidence type="ECO:0000256" key="1">
    <source>
        <dbReference type="ARBA" id="ARBA00006532"/>
    </source>
</evidence>
<evidence type="ECO:0000313" key="2">
    <source>
        <dbReference type="EMBL" id="MDB1122375.1"/>
    </source>
</evidence>
<organism evidence="2 3">
    <name type="scientific">Vibrio algarum</name>
    <dbReference type="NCBI Taxonomy" id="3020714"/>
    <lineage>
        <taxon>Bacteria</taxon>
        <taxon>Pseudomonadati</taxon>
        <taxon>Pseudomonadota</taxon>
        <taxon>Gammaproteobacteria</taxon>
        <taxon>Vibrionales</taxon>
        <taxon>Vibrionaceae</taxon>
        <taxon>Vibrio</taxon>
    </lineage>
</organism>
<dbReference type="InterPro" id="IPR023994">
    <property type="entry name" value="NiFe-hyd_HybE"/>
</dbReference>
<dbReference type="Gene3D" id="3.30.1460.40">
    <property type="entry name" value="[NiFe]-hydrogenase assembly chaperone, HybE"/>
    <property type="match status" value="1"/>
</dbReference>
<evidence type="ECO:0000313" key="3">
    <source>
        <dbReference type="Proteomes" id="UP001210678"/>
    </source>
</evidence>
<sequence length="160" mass="17898">MNVPLNFTENPTDVLEIVFNDIHANQMHELPFVNKKLKVKAVGFSLYESDWLGVLLTPWTLSIILIPGPNRVWQSRTVGDKIGIRLPSGDYSFTYGAHEQLGNYLASSIMSPLQDMKNQAVAVQLAKDLRQLITAIPTEEVHVPDPSRRSLFGLRNKATA</sequence>
<dbReference type="EMBL" id="JAQLOI010000001">
    <property type="protein sequence ID" value="MDB1122375.1"/>
    <property type="molecule type" value="Genomic_DNA"/>
</dbReference>